<reference evidence="3" key="1">
    <citation type="submission" date="2016-11" db="EMBL/GenBank/DDBJ databases">
        <authorList>
            <person name="Varghese N."/>
            <person name="Submissions S."/>
        </authorList>
    </citation>
    <scope>NUCLEOTIDE SEQUENCE [LARGE SCALE GENOMIC DNA]</scope>
    <source>
        <strain evidence="3">DSM 19514</strain>
    </source>
</reference>
<evidence type="ECO:0000259" key="1">
    <source>
        <dbReference type="SMART" id="SM00235"/>
    </source>
</evidence>
<dbReference type="AlphaFoldDB" id="A0A1M4XYI1"/>
<gene>
    <name evidence="2" type="ORF">SAMN02745225_02180</name>
</gene>
<accession>A0A1M4XYI1</accession>
<dbReference type="InterPro" id="IPR024079">
    <property type="entry name" value="MetalloPept_cat_dom_sf"/>
</dbReference>
<dbReference type="GO" id="GO:0004222">
    <property type="term" value="F:metalloendopeptidase activity"/>
    <property type="evidence" value="ECO:0007669"/>
    <property type="project" value="InterPro"/>
</dbReference>
<dbReference type="SUPFAM" id="SSF55486">
    <property type="entry name" value="Metalloproteases ('zincins'), catalytic domain"/>
    <property type="match status" value="1"/>
</dbReference>
<dbReference type="GO" id="GO:0008270">
    <property type="term" value="F:zinc ion binding"/>
    <property type="evidence" value="ECO:0007669"/>
    <property type="project" value="InterPro"/>
</dbReference>
<dbReference type="SMART" id="SM00235">
    <property type="entry name" value="ZnMc"/>
    <property type="match status" value="1"/>
</dbReference>
<keyword evidence="3" id="KW-1185">Reference proteome</keyword>
<organism evidence="2 3">
    <name type="scientific">Ferrithrix thermotolerans DSM 19514</name>
    <dbReference type="NCBI Taxonomy" id="1121881"/>
    <lineage>
        <taxon>Bacteria</taxon>
        <taxon>Bacillati</taxon>
        <taxon>Actinomycetota</taxon>
        <taxon>Acidimicrobiia</taxon>
        <taxon>Acidimicrobiales</taxon>
        <taxon>Acidimicrobiaceae</taxon>
        <taxon>Ferrithrix</taxon>
    </lineage>
</organism>
<dbReference type="InterPro" id="IPR006026">
    <property type="entry name" value="Peptidase_Metallo"/>
</dbReference>
<dbReference type="InterPro" id="IPR021190">
    <property type="entry name" value="Pept_M10A"/>
</dbReference>
<dbReference type="GO" id="GO:0006508">
    <property type="term" value="P:proteolysis"/>
    <property type="evidence" value="ECO:0007669"/>
    <property type="project" value="InterPro"/>
</dbReference>
<sequence length="303" mass="31636">PDGKGYWEVASDGGIFTFGDAPFEGSAVGTSISGSVMGMAPTPGGDGYWVVGDNNGALSFPSNAGGSYDSSAAPPTWNNYNLTPDNNVSVPFNESLTQNNTAAPASQGYSYLETQGNQLPIRWNPCQTINYVVNLTFAPPDGLSLVQQAFSDLSSATGITFNYVGTTSQFPSKERSDFATGPGGSTIWAPVLVAWEPTGYTDFMPSGGVIGEGGAAPAWNGQQWVYVTGQASITSSYALTQEQIVSLIHHELGHVLGLGHVADPSEVMNPEDNGNAPTAYQWGDLLGLAHLGRAEGCLSEPTP</sequence>
<dbReference type="RefSeq" id="WP_072792404.1">
    <property type="nucleotide sequence ID" value="NZ_FQUL01000048.1"/>
</dbReference>
<feature type="domain" description="Peptidase metallopeptidase" evidence="1">
    <location>
        <begin position="119"/>
        <end position="294"/>
    </location>
</feature>
<dbReference type="Gene3D" id="3.40.390.10">
    <property type="entry name" value="Collagenase (Catalytic Domain)"/>
    <property type="match status" value="1"/>
</dbReference>
<evidence type="ECO:0000313" key="2">
    <source>
        <dbReference type="EMBL" id="SHE98406.1"/>
    </source>
</evidence>
<dbReference type="Proteomes" id="UP000184295">
    <property type="component" value="Unassembled WGS sequence"/>
</dbReference>
<feature type="non-terminal residue" evidence="2">
    <location>
        <position position="1"/>
    </location>
</feature>
<dbReference type="PRINTS" id="PR00138">
    <property type="entry name" value="MATRIXIN"/>
</dbReference>
<protein>
    <recommendedName>
        <fullName evidence="1">Peptidase metallopeptidase domain-containing protein</fullName>
    </recommendedName>
</protein>
<dbReference type="EMBL" id="FQUL01000048">
    <property type="protein sequence ID" value="SHE98406.1"/>
    <property type="molecule type" value="Genomic_DNA"/>
</dbReference>
<proteinExistence type="predicted"/>
<dbReference type="STRING" id="1121881.SAMN02745225_02180"/>
<evidence type="ECO:0000313" key="3">
    <source>
        <dbReference type="Proteomes" id="UP000184295"/>
    </source>
</evidence>
<name>A0A1M4XYI1_9ACTN</name>